<comment type="similarity">
    <text evidence="1">Belongs to the peptidase S9C family.</text>
</comment>
<dbReference type="InterPro" id="IPR001375">
    <property type="entry name" value="Peptidase_S9_cat"/>
</dbReference>
<keyword evidence="3 6" id="KW-0732">Signal</keyword>
<dbReference type="RefSeq" id="WP_146791237.1">
    <property type="nucleotide sequence ID" value="NZ_BAABIO010000003.1"/>
</dbReference>
<evidence type="ECO:0000256" key="5">
    <source>
        <dbReference type="ARBA" id="ARBA00022825"/>
    </source>
</evidence>
<dbReference type="InterPro" id="IPR002469">
    <property type="entry name" value="Peptidase_S9B_N"/>
</dbReference>
<dbReference type="PANTHER" id="PTHR42776:SF13">
    <property type="entry name" value="DIPEPTIDYL-PEPTIDASE 5"/>
    <property type="match status" value="1"/>
</dbReference>
<dbReference type="FunFam" id="3.40.50.1820:FF:000028">
    <property type="entry name" value="S9 family peptidase"/>
    <property type="match status" value="1"/>
</dbReference>
<dbReference type="InterPro" id="IPR011042">
    <property type="entry name" value="6-blade_b-propeller_TolB-like"/>
</dbReference>
<dbReference type="InterPro" id="IPR011659">
    <property type="entry name" value="WD40"/>
</dbReference>
<evidence type="ECO:0000256" key="6">
    <source>
        <dbReference type="SAM" id="SignalP"/>
    </source>
</evidence>
<accession>A0A5B8UNE4</accession>
<dbReference type="OrthoDB" id="9812921at2"/>
<keyword evidence="4" id="KW-0378">Hydrolase</keyword>
<dbReference type="Proteomes" id="UP000321204">
    <property type="component" value="Chromosome"/>
</dbReference>
<proteinExistence type="inferred from homology"/>
<dbReference type="PANTHER" id="PTHR42776">
    <property type="entry name" value="SERINE PEPTIDASE S9 FAMILY MEMBER"/>
    <property type="match status" value="1"/>
</dbReference>
<name>A0A5B8UNE4_9BACT</name>
<dbReference type="SUPFAM" id="SSF53474">
    <property type="entry name" value="alpha/beta-Hydrolases"/>
    <property type="match status" value="1"/>
</dbReference>
<dbReference type="AlphaFoldDB" id="A0A5B8UNE4"/>
<dbReference type="Pfam" id="PF00930">
    <property type="entry name" value="DPPIV_N"/>
    <property type="match status" value="1"/>
</dbReference>
<evidence type="ECO:0000259" key="7">
    <source>
        <dbReference type="Pfam" id="PF00326"/>
    </source>
</evidence>
<dbReference type="Gene3D" id="2.120.10.30">
    <property type="entry name" value="TolB, C-terminal domain"/>
    <property type="match status" value="1"/>
</dbReference>
<organism evidence="9 10">
    <name type="scientific">Flavisolibacter ginsenosidimutans</name>
    <dbReference type="NCBI Taxonomy" id="661481"/>
    <lineage>
        <taxon>Bacteria</taxon>
        <taxon>Pseudomonadati</taxon>
        <taxon>Bacteroidota</taxon>
        <taxon>Chitinophagia</taxon>
        <taxon>Chitinophagales</taxon>
        <taxon>Chitinophagaceae</taxon>
        <taxon>Flavisolibacter</taxon>
    </lineage>
</organism>
<evidence type="ECO:0000256" key="2">
    <source>
        <dbReference type="ARBA" id="ARBA00022670"/>
    </source>
</evidence>
<dbReference type="SUPFAM" id="SSF82171">
    <property type="entry name" value="DPP6 N-terminal domain-like"/>
    <property type="match status" value="1"/>
</dbReference>
<feature type="domain" description="Peptidase S9 prolyl oligopeptidase catalytic" evidence="7">
    <location>
        <begin position="423"/>
        <end position="635"/>
    </location>
</feature>
<gene>
    <name evidence="9" type="ORF">FSB75_20385</name>
</gene>
<dbReference type="InterPro" id="IPR029058">
    <property type="entry name" value="AB_hydrolase_fold"/>
</dbReference>
<dbReference type="GO" id="GO:0004252">
    <property type="term" value="F:serine-type endopeptidase activity"/>
    <property type="evidence" value="ECO:0007669"/>
    <property type="project" value="TreeGrafter"/>
</dbReference>
<dbReference type="EMBL" id="CP042433">
    <property type="protein sequence ID" value="QEC58164.1"/>
    <property type="molecule type" value="Genomic_DNA"/>
</dbReference>
<feature type="signal peptide" evidence="6">
    <location>
        <begin position="1"/>
        <end position="19"/>
    </location>
</feature>
<dbReference type="Pfam" id="PF00326">
    <property type="entry name" value="Peptidase_S9"/>
    <property type="match status" value="1"/>
</dbReference>
<keyword evidence="5" id="KW-0720">Serine protease</keyword>
<dbReference type="Gene3D" id="3.40.50.1820">
    <property type="entry name" value="alpha/beta hydrolase"/>
    <property type="match status" value="1"/>
</dbReference>
<evidence type="ECO:0000256" key="4">
    <source>
        <dbReference type="ARBA" id="ARBA00022801"/>
    </source>
</evidence>
<protein>
    <submittedName>
        <fullName evidence="9">S9 family peptidase</fullName>
    </submittedName>
</protein>
<feature type="chain" id="PRO_5023108527" evidence="6">
    <location>
        <begin position="20"/>
        <end position="639"/>
    </location>
</feature>
<evidence type="ECO:0000256" key="1">
    <source>
        <dbReference type="ARBA" id="ARBA00010040"/>
    </source>
</evidence>
<evidence type="ECO:0000256" key="3">
    <source>
        <dbReference type="ARBA" id="ARBA00022729"/>
    </source>
</evidence>
<evidence type="ECO:0000313" key="9">
    <source>
        <dbReference type="EMBL" id="QEC58164.1"/>
    </source>
</evidence>
<sequence>MKKTALSFLFVSLVILLQAQDRMTPELLWKIGRVAGVGLTKDKSGLVYTVGTPNADENKSSRKTYLLNLSNNEVKEIPSGDSLVTNTRLSPDGKWMITSKEVKLKKVYGKDFYPDLQKSNVQIYDGLGYRHWDEWEDGAYGHVFVQPVVNEKPSGEGKDIMEGLPYDCPQKPFGGDEDFIWSPDGKTVIYVTKPSYGTKYANSTNTDIFQYDIASGKTTNLSGGMMGYDINPSFSSKGALAWLSMKREGYEADKQDVVVKTGKGIVNLTASWDNSVDAFKWSDDGNTIFFEAAIEGAKHLFRIDNVFTKPVIRQITRGDFDVADIVAQAGNTLIVSRTDMNHAAELYAVDATTGNMKQLTHVNDDVYKNIALSKVEKRNVATTDNKQMTVWVIYPPNFDPSKKYPTLLYCQGGPQSPLTQSYSFRWNFQLMAANGYIVVAPNRRGMYGHGSSWNEEISKDWGGQVMKDYLSAIDAVSKERYVDTSRRGCVGASYGGYSVFYLAGIHNNRFKTFIAHDGVFDTRSMSGTTEELWFTNWEFGGPYWDKANKTAQKSYNEFNPINYVDKWNAPIMIVQGGKDYRVPIEQGLQAFYAAQARGLKSKLLYFPDENHWVLKPQNALVWQREFFKWLGETLNTKAL</sequence>
<keyword evidence="10" id="KW-1185">Reference proteome</keyword>
<keyword evidence="2" id="KW-0645">Protease</keyword>
<dbReference type="KEGG" id="fgg:FSB75_20385"/>
<evidence type="ECO:0000313" key="10">
    <source>
        <dbReference type="Proteomes" id="UP000321204"/>
    </source>
</evidence>
<evidence type="ECO:0000259" key="8">
    <source>
        <dbReference type="Pfam" id="PF00930"/>
    </source>
</evidence>
<dbReference type="Pfam" id="PF07676">
    <property type="entry name" value="PD40"/>
    <property type="match status" value="1"/>
</dbReference>
<feature type="domain" description="Dipeptidylpeptidase IV N-terminal" evidence="8">
    <location>
        <begin position="268"/>
        <end position="382"/>
    </location>
</feature>
<dbReference type="GO" id="GO:0006508">
    <property type="term" value="P:proteolysis"/>
    <property type="evidence" value="ECO:0007669"/>
    <property type="project" value="UniProtKB-KW"/>
</dbReference>
<reference evidence="9 10" key="1">
    <citation type="journal article" date="2015" name="Int. J. Syst. Evol. Microbiol.">
        <title>Flavisolibacter ginsenosidimutans sp. nov., with ginsenoside-converting activity isolated from soil used for cultivating ginseng.</title>
        <authorList>
            <person name="Zhao Y."/>
            <person name="Liu Q."/>
            <person name="Kang M.S."/>
            <person name="Jin F."/>
            <person name="Yu H."/>
            <person name="Im W.T."/>
        </authorList>
    </citation>
    <scope>NUCLEOTIDE SEQUENCE [LARGE SCALE GENOMIC DNA]</scope>
    <source>
        <strain evidence="9 10">Gsoil 636</strain>
    </source>
</reference>